<sequence>FEVKRKKITYKYTPVKGKNILKLKLVDKFGNINEKEILVDYTPKPVIKPLVAISQVEPEPISREKPEVVVIVC</sequence>
<accession>X1VH36</accession>
<protein>
    <submittedName>
        <fullName evidence="1">Uncharacterized protein</fullName>
    </submittedName>
</protein>
<comment type="caution">
    <text evidence="1">The sequence shown here is derived from an EMBL/GenBank/DDBJ whole genome shotgun (WGS) entry which is preliminary data.</text>
</comment>
<evidence type="ECO:0000313" key="1">
    <source>
        <dbReference type="EMBL" id="GAJ14086.1"/>
    </source>
</evidence>
<proteinExistence type="predicted"/>
<name>X1VH36_9ZZZZ</name>
<dbReference type="AlphaFoldDB" id="X1VH36"/>
<feature type="non-terminal residue" evidence="1">
    <location>
        <position position="1"/>
    </location>
</feature>
<organism evidence="1">
    <name type="scientific">marine sediment metagenome</name>
    <dbReference type="NCBI Taxonomy" id="412755"/>
    <lineage>
        <taxon>unclassified sequences</taxon>
        <taxon>metagenomes</taxon>
        <taxon>ecological metagenomes</taxon>
    </lineage>
</organism>
<reference evidence="1" key="1">
    <citation type="journal article" date="2014" name="Front. Microbiol.">
        <title>High frequency of phylogenetically diverse reductive dehalogenase-homologous genes in deep subseafloor sedimentary metagenomes.</title>
        <authorList>
            <person name="Kawai M."/>
            <person name="Futagami T."/>
            <person name="Toyoda A."/>
            <person name="Takaki Y."/>
            <person name="Nishi S."/>
            <person name="Hori S."/>
            <person name="Arai W."/>
            <person name="Tsubouchi T."/>
            <person name="Morono Y."/>
            <person name="Uchiyama I."/>
            <person name="Ito T."/>
            <person name="Fujiyama A."/>
            <person name="Inagaki F."/>
            <person name="Takami H."/>
        </authorList>
    </citation>
    <scope>NUCLEOTIDE SEQUENCE</scope>
    <source>
        <strain evidence="1">Expedition CK06-06</strain>
    </source>
</reference>
<gene>
    <name evidence="1" type="ORF">S12H4_46070</name>
</gene>
<dbReference type="EMBL" id="BARW01028550">
    <property type="protein sequence ID" value="GAJ14086.1"/>
    <property type="molecule type" value="Genomic_DNA"/>
</dbReference>